<evidence type="ECO:0000313" key="3">
    <source>
        <dbReference type="EMBL" id="KAL0633092.1"/>
    </source>
</evidence>
<feature type="region of interest" description="Disordered" evidence="1">
    <location>
        <begin position="92"/>
        <end position="162"/>
    </location>
</feature>
<feature type="region of interest" description="Disordered" evidence="1">
    <location>
        <begin position="22"/>
        <end position="69"/>
    </location>
</feature>
<dbReference type="Proteomes" id="UP001447188">
    <property type="component" value="Unassembled WGS sequence"/>
</dbReference>
<evidence type="ECO:0000259" key="2">
    <source>
        <dbReference type="Pfam" id="PF20516"/>
    </source>
</evidence>
<feature type="domain" description="PD-(D/E)XK nuclease-like" evidence="2">
    <location>
        <begin position="232"/>
        <end position="472"/>
    </location>
</feature>
<sequence>MDGIDSHHLVCAWLNISPVAESGLSSASTPPSSADSSPSNNHHLLQKSSHDRFPHQRSKDDTDGGLFWGAVGGAGRQELPAISPLAVYPSAPESNPSAFPPDANDRSPVSETTPPAGLPVDSQSYRANLESVPTRKRQRASRSWSGLSTSTTAAAPTPSETRAKRRALEVLVPSTQFGTTHRPPTFPPHVCEFLRHFAASRFEVRCVPFSPEIKSKLDTSFPHEVFPVYAQLDVSDADKPNSLAFLEFATRIHSTCIRNSGKALDEAAWHPCVRSLLSVDPPCLPSALPALPPPEAHDPSPTELFLTIDATTKTTRKSVLPNNPNIKLDHLIVFNAEHVLLRPIAIGVRARALVINAFADTSIDDVPIALGVEVKAAGGSEGLIAAEFYMSVWAAKTLVLSSALAAVRQTATCDIAVGLSVCGHVWAMHVTYWSGVGALVTHGPVVIGSTDTLYGTMKIVAWVVRFKQWAAERLLPDWVERVGSS</sequence>
<comment type="caution">
    <text evidence="3">The sequence shown here is derived from an EMBL/GenBank/DDBJ whole genome shotgun (WGS) entry which is preliminary data.</text>
</comment>
<protein>
    <recommendedName>
        <fullName evidence="2">PD-(D/E)XK nuclease-like domain-containing protein</fullName>
    </recommendedName>
</protein>
<feature type="compositionally biased region" description="Basic and acidic residues" evidence="1">
    <location>
        <begin position="48"/>
        <end position="62"/>
    </location>
</feature>
<reference evidence="3 4" key="1">
    <citation type="submission" date="2024-02" db="EMBL/GenBank/DDBJ databases">
        <title>Discinaceae phylogenomics.</title>
        <authorList>
            <person name="Dirks A.C."/>
            <person name="James T.Y."/>
        </authorList>
    </citation>
    <scope>NUCLEOTIDE SEQUENCE [LARGE SCALE GENOMIC DNA]</scope>
    <source>
        <strain evidence="3 4">ACD0624</strain>
    </source>
</reference>
<evidence type="ECO:0000313" key="4">
    <source>
        <dbReference type="Proteomes" id="UP001447188"/>
    </source>
</evidence>
<organism evidence="3 4">
    <name type="scientific">Discina gigas</name>
    <dbReference type="NCBI Taxonomy" id="1032678"/>
    <lineage>
        <taxon>Eukaryota</taxon>
        <taxon>Fungi</taxon>
        <taxon>Dikarya</taxon>
        <taxon>Ascomycota</taxon>
        <taxon>Pezizomycotina</taxon>
        <taxon>Pezizomycetes</taxon>
        <taxon>Pezizales</taxon>
        <taxon>Discinaceae</taxon>
        <taxon>Discina</taxon>
    </lineage>
</organism>
<name>A0ABR3GAX0_9PEZI</name>
<keyword evidence="4" id="KW-1185">Reference proteome</keyword>
<feature type="compositionally biased region" description="Low complexity" evidence="1">
    <location>
        <begin position="25"/>
        <end position="39"/>
    </location>
</feature>
<dbReference type="Pfam" id="PF20516">
    <property type="entry name" value="PDDEXK_12"/>
    <property type="match status" value="1"/>
</dbReference>
<dbReference type="EMBL" id="JBBBZM010000137">
    <property type="protein sequence ID" value="KAL0633092.1"/>
    <property type="molecule type" value="Genomic_DNA"/>
</dbReference>
<feature type="compositionally biased region" description="Low complexity" evidence="1">
    <location>
        <begin position="148"/>
        <end position="159"/>
    </location>
</feature>
<accession>A0ABR3GAX0</accession>
<evidence type="ECO:0000256" key="1">
    <source>
        <dbReference type="SAM" id="MobiDB-lite"/>
    </source>
</evidence>
<dbReference type="InterPro" id="IPR046797">
    <property type="entry name" value="PDDEXK_12"/>
</dbReference>
<proteinExistence type="predicted"/>
<gene>
    <name evidence="3" type="ORF">Q9L58_007992</name>
</gene>